<dbReference type="EMBL" id="LGRX02002215">
    <property type="protein sequence ID" value="KAK3284641.1"/>
    <property type="molecule type" value="Genomic_DNA"/>
</dbReference>
<feature type="non-terminal residue" evidence="2">
    <location>
        <position position="1"/>
    </location>
</feature>
<evidence type="ECO:0000313" key="2">
    <source>
        <dbReference type="EMBL" id="KAK3284641.1"/>
    </source>
</evidence>
<comment type="caution">
    <text evidence="2">The sequence shown here is derived from an EMBL/GenBank/DDBJ whole genome shotgun (WGS) entry which is preliminary data.</text>
</comment>
<gene>
    <name evidence="2" type="ORF">CYMTET_7719</name>
</gene>
<keyword evidence="3" id="KW-1185">Reference proteome</keyword>
<evidence type="ECO:0000313" key="3">
    <source>
        <dbReference type="Proteomes" id="UP001190700"/>
    </source>
</evidence>
<feature type="compositionally biased region" description="Polar residues" evidence="1">
    <location>
        <begin position="169"/>
        <end position="182"/>
    </location>
</feature>
<reference evidence="2 3" key="1">
    <citation type="journal article" date="2015" name="Genome Biol. Evol.">
        <title>Comparative Genomics of a Bacterivorous Green Alga Reveals Evolutionary Causalities and Consequences of Phago-Mixotrophic Mode of Nutrition.</title>
        <authorList>
            <person name="Burns J.A."/>
            <person name="Paasch A."/>
            <person name="Narechania A."/>
            <person name="Kim E."/>
        </authorList>
    </citation>
    <scope>NUCLEOTIDE SEQUENCE [LARGE SCALE GENOMIC DNA]</scope>
    <source>
        <strain evidence="2 3">PLY_AMNH</strain>
    </source>
</reference>
<dbReference type="AlphaFoldDB" id="A0AAE0LGL3"/>
<accession>A0AAE0LGL3</accession>
<protein>
    <submittedName>
        <fullName evidence="2">Uncharacterized protein</fullName>
    </submittedName>
</protein>
<dbReference type="Proteomes" id="UP001190700">
    <property type="component" value="Unassembled WGS sequence"/>
</dbReference>
<feature type="compositionally biased region" description="Low complexity" evidence="1">
    <location>
        <begin position="223"/>
        <end position="239"/>
    </location>
</feature>
<organism evidence="2 3">
    <name type="scientific">Cymbomonas tetramitiformis</name>
    <dbReference type="NCBI Taxonomy" id="36881"/>
    <lineage>
        <taxon>Eukaryota</taxon>
        <taxon>Viridiplantae</taxon>
        <taxon>Chlorophyta</taxon>
        <taxon>Pyramimonadophyceae</taxon>
        <taxon>Pyramimonadales</taxon>
        <taxon>Pyramimonadaceae</taxon>
        <taxon>Cymbomonas</taxon>
    </lineage>
</organism>
<feature type="region of interest" description="Disordered" evidence="1">
    <location>
        <begin position="157"/>
        <end position="247"/>
    </location>
</feature>
<name>A0AAE0LGL3_9CHLO</name>
<evidence type="ECO:0000256" key="1">
    <source>
        <dbReference type="SAM" id="MobiDB-lite"/>
    </source>
</evidence>
<proteinExistence type="predicted"/>
<sequence>VSYLATYLLPGADVAEPEQVAYAKKNAAPALPPGDTEHDAALAARLQDVDFRRHPQEPEDAVAWAAPRAPTSVRTLQGEIKSNTRQVLGVRERQAAAERARLEEEARRAAVAAQDKRGCFECSKQFKPGTRMCDGEQECYCPFHFCLKCRKGWAERQKGSKGKTRVAAGSTQSRSHTPTATESLMLRQAGTPIPTHQPEASSSRPPTAEPSREPRQTPTDGPRWYAGRYGRLYGGRNSYSHAPSGFL</sequence>